<dbReference type="PANTHER" id="PTHR43196:SF2">
    <property type="entry name" value="PHOSPHOADENOSINE PHOSPHOSULFATE REDUCTASE"/>
    <property type="match status" value="1"/>
</dbReference>
<evidence type="ECO:0000313" key="3">
    <source>
        <dbReference type="Proteomes" id="UP001594288"/>
    </source>
</evidence>
<evidence type="ECO:0000259" key="1">
    <source>
        <dbReference type="Pfam" id="PF01507"/>
    </source>
</evidence>
<dbReference type="Gene3D" id="3.40.50.620">
    <property type="entry name" value="HUPs"/>
    <property type="match status" value="1"/>
</dbReference>
<comment type="caution">
    <text evidence="2">The sequence shown here is derived from an EMBL/GenBank/DDBJ whole genome shotgun (WGS) entry which is preliminary data.</text>
</comment>
<protein>
    <submittedName>
        <fullName evidence="2">Phosphoadenosine phosphosulfate reductase family protein</fullName>
    </submittedName>
</protein>
<keyword evidence="3" id="KW-1185">Reference proteome</keyword>
<dbReference type="InterPro" id="IPR002500">
    <property type="entry name" value="PAPS_reduct_dom"/>
</dbReference>
<feature type="domain" description="Phosphoadenosine phosphosulphate reductase" evidence="1">
    <location>
        <begin position="47"/>
        <end position="109"/>
    </location>
</feature>
<dbReference type="Proteomes" id="UP001594288">
    <property type="component" value="Unassembled WGS sequence"/>
</dbReference>
<feature type="domain" description="Phosphoadenosine phosphosulphate reductase" evidence="1">
    <location>
        <begin position="152"/>
        <end position="259"/>
    </location>
</feature>
<name>A0ABV6YMJ0_UNCEI</name>
<dbReference type="EMBL" id="JBHPEI010000001">
    <property type="protein sequence ID" value="MFC1799295.1"/>
    <property type="molecule type" value="Genomic_DNA"/>
</dbReference>
<dbReference type="InterPro" id="IPR050128">
    <property type="entry name" value="Sulfate_adenylyltrnsfr_sub2"/>
</dbReference>
<sequence>MPRSKAYQKDLSKGWKSLHRRWKYTLDRKLQYSNRLLARVLKKHDRPIICWSGGKDSTVVLHLALQHIPDIPVIYVNSGVEFKESLEFIDHLVQAWNLDITVSKPQKGQTIWDVGANYGWPILGKGVASNVERAVRTGNIRPQLSPQEVTLARHKVRISARCSEFIQERPSKLAEESLGADLKIVGLRASESRARVRLWVDHGDYYSVKRYYGRGRGIWKVNPIATWTDDDIWRYHQLNGIPHSKLYDMGYPRNGCWLCAMGIRMGQLKRLRLYHPRLFKRLITKTAMGYELLKVKKVLTGAKNSEVMYLNDPATVLKNYPHFFDIL</sequence>
<reference evidence="2 3" key="1">
    <citation type="submission" date="2024-09" db="EMBL/GenBank/DDBJ databases">
        <authorList>
            <person name="D'Angelo T."/>
        </authorList>
    </citation>
    <scope>NUCLEOTIDE SEQUENCE [LARGE SCALE GENOMIC DNA]</scope>
    <source>
        <strain evidence="2">SAG AM-311-F02</strain>
    </source>
</reference>
<dbReference type="SUPFAM" id="SSF52402">
    <property type="entry name" value="Adenine nucleotide alpha hydrolases-like"/>
    <property type="match status" value="1"/>
</dbReference>
<accession>A0ABV6YMJ0</accession>
<evidence type="ECO:0000313" key="2">
    <source>
        <dbReference type="EMBL" id="MFC1799295.1"/>
    </source>
</evidence>
<organism evidence="2 3">
    <name type="scientific">Eiseniibacteriota bacterium</name>
    <dbReference type="NCBI Taxonomy" id="2212470"/>
    <lineage>
        <taxon>Bacteria</taxon>
        <taxon>Candidatus Eiseniibacteriota</taxon>
    </lineage>
</organism>
<gene>
    <name evidence="2" type="ORF">ACFL2Z_00070</name>
</gene>
<dbReference type="Pfam" id="PF01507">
    <property type="entry name" value="PAPS_reduct"/>
    <property type="match status" value="2"/>
</dbReference>
<proteinExistence type="predicted"/>
<dbReference type="PANTHER" id="PTHR43196">
    <property type="entry name" value="SULFATE ADENYLYLTRANSFERASE SUBUNIT 2"/>
    <property type="match status" value="1"/>
</dbReference>
<dbReference type="InterPro" id="IPR014729">
    <property type="entry name" value="Rossmann-like_a/b/a_fold"/>
</dbReference>